<evidence type="ECO:0000313" key="2">
    <source>
        <dbReference type="Proteomes" id="UP001172082"/>
    </source>
</evidence>
<reference evidence="1" key="1">
    <citation type="submission" date="2023-06" db="EMBL/GenBank/DDBJ databases">
        <title>Genomic of Parafulvivirga corallium.</title>
        <authorList>
            <person name="Wang G."/>
        </authorList>
    </citation>
    <scope>NUCLEOTIDE SEQUENCE</scope>
    <source>
        <strain evidence="1">BMA10</strain>
    </source>
</reference>
<sequence>MKLNYIFALFLSLLITGFPIHTVLSQNGGNGFLASLNYTNKLPEKIRASRTVALVHSNQENEKRDNWKTLAKEAHKVLTGTGVDIIGYYNLQDVMAGPEAQINFSNDFLKREAKNIIIIQDRGGNFVIRITAFSGTSDYINEGQEAWKTESTHLDEALSATRRAIGASGQRNQNFLVADLPEFFEDTNIIKKGRFETFNRDLKLDKLAVVLLPLAKELPENDPRRLQWKSDSLRFAQIMASYPFEYEFVSFGEDEQELRKKGFQFMLYYLHSTGKVIRNMLDYPDDKNVTDYVTITQVDGRSNLKTFSKNQLVYKFYVKHIFSKEVYLGNEWDADETWDAALTNHIQGLTSKVKK</sequence>
<dbReference type="RefSeq" id="WP_346751769.1">
    <property type="nucleotide sequence ID" value="NZ_JAUJEA010000003.1"/>
</dbReference>
<comment type="caution">
    <text evidence="1">The sequence shown here is derived from an EMBL/GenBank/DDBJ whole genome shotgun (WGS) entry which is preliminary data.</text>
</comment>
<name>A0ABT8KLZ3_9BACT</name>
<keyword evidence="2" id="KW-1185">Reference proteome</keyword>
<gene>
    <name evidence="1" type="ORF">QQ008_10215</name>
</gene>
<evidence type="ECO:0000313" key="1">
    <source>
        <dbReference type="EMBL" id="MDN5201740.1"/>
    </source>
</evidence>
<evidence type="ECO:0008006" key="3">
    <source>
        <dbReference type="Google" id="ProtNLM"/>
    </source>
</evidence>
<proteinExistence type="predicted"/>
<accession>A0ABT8KLZ3</accession>
<dbReference type="Proteomes" id="UP001172082">
    <property type="component" value="Unassembled WGS sequence"/>
</dbReference>
<organism evidence="1 2">
    <name type="scientific">Splendidivirga corallicola</name>
    <dbReference type="NCBI Taxonomy" id="3051826"/>
    <lineage>
        <taxon>Bacteria</taxon>
        <taxon>Pseudomonadati</taxon>
        <taxon>Bacteroidota</taxon>
        <taxon>Cytophagia</taxon>
        <taxon>Cytophagales</taxon>
        <taxon>Splendidivirgaceae</taxon>
        <taxon>Splendidivirga</taxon>
    </lineage>
</organism>
<protein>
    <recommendedName>
        <fullName evidence="3">TPM domain-containing protein</fullName>
    </recommendedName>
</protein>
<dbReference type="EMBL" id="JAUJEA010000003">
    <property type="protein sequence ID" value="MDN5201740.1"/>
    <property type="molecule type" value="Genomic_DNA"/>
</dbReference>